<keyword evidence="2" id="KW-1185">Reference proteome</keyword>
<evidence type="ECO:0000313" key="1">
    <source>
        <dbReference type="EMBL" id="KAL1195920.1"/>
    </source>
</evidence>
<name>A0ABD0ZMR0_CARAN</name>
<protein>
    <submittedName>
        <fullName evidence="1">Uncharacterized protein</fullName>
    </submittedName>
</protein>
<dbReference type="EMBL" id="JBANAX010000715">
    <property type="protein sequence ID" value="KAL1195920.1"/>
    <property type="molecule type" value="Genomic_DNA"/>
</dbReference>
<dbReference type="PANTHER" id="PTHR13448">
    <property type="entry name" value="TRANSMEMBRANE PROTEIN 214"/>
    <property type="match status" value="1"/>
</dbReference>
<evidence type="ECO:0000313" key="2">
    <source>
        <dbReference type="Proteomes" id="UP001558713"/>
    </source>
</evidence>
<sequence length="89" mass="10014">MEGSFLKLSSSQIDTLTVNDAIYNFRIKNEKAITEGVVNCFFYKEADKSCKLILGRLSRGSGRRPQNSTHYRYGYSSCSSRTCSIFPVA</sequence>
<proteinExistence type="predicted"/>
<gene>
    <name evidence="1" type="ORF">V5N11_029287</name>
</gene>
<accession>A0ABD0ZMR0</accession>
<reference evidence="1 2" key="1">
    <citation type="submission" date="2024-04" db="EMBL/GenBank/DDBJ databases">
        <title>Genome assembly C_amara_ONT_v2.</title>
        <authorList>
            <person name="Yant L."/>
            <person name="Moore C."/>
            <person name="Slenker M."/>
        </authorList>
    </citation>
    <scope>NUCLEOTIDE SEQUENCE [LARGE SCALE GENOMIC DNA]</scope>
    <source>
        <tissue evidence="1">Leaf</tissue>
    </source>
</reference>
<dbReference type="AlphaFoldDB" id="A0ABD0ZMR0"/>
<organism evidence="1 2">
    <name type="scientific">Cardamine amara subsp. amara</name>
    <dbReference type="NCBI Taxonomy" id="228776"/>
    <lineage>
        <taxon>Eukaryota</taxon>
        <taxon>Viridiplantae</taxon>
        <taxon>Streptophyta</taxon>
        <taxon>Embryophyta</taxon>
        <taxon>Tracheophyta</taxon>
        <taxon>Spermatophyta</taxon>
        <taxon>Magnoliopsida</taxon>
        <taxon>eudicotyledons</taxon>
        <taxon>Gunneridae</taxon>
        <taxon>Pentapetalae</taxon>
        <taxon>rosids</taxon>
        <taxon>malvids</taxon>
        <taxon>Brassicales</taxon>
        <taxon>Brassicaceae</taxon>
        <taxon>Cardamineae</taxon>
        <taxon>Cardamine</taxon>
    </lineage>
</organism>
<dbReference type="Proteomes" id="UP001558713">
    <property type="component" value="Unassembled WGS sequence"/>
</dbReference>
<comment type="caution">
    <text evidence="1">The sequence shown here is derived from an EMBL/GenBank/DDBJ whole genome shotgun (WGS) entry which is preliminary data.</text>
</comment>
<dbReference type="InterPro" id="IPR019308">
    <property type="entry name" value="TMEM214"/>
</dbReference>
<dbReference type="PANTHER" id="PTHR13448:SF8">
    <property type="entry name" value="TRANSMEMBRANE PROTEIN"/>
    <property type="match status" value="1"/>
</dbReference>